<comment type="caution">
    <text evidence="1">The sequence shown here is derived from an EMBL/GenBank/DDBJ whole genome shotgun (WGS) entry which is preliminary data.</text>
</comment>
<dbReference type="EMBL" id="CAJVPP010015747">
    <property type="protein sequence ID" value="CAG8727749.1"/>
    <property type="molecule type" value="Genomic_DNA"/>
</dbReference>
<feature type="non-terminal residue" evidence="1">
    <location>
        <position position="1"/>
    </location>
</feature>
<feature type="non-terminal residue" evidence="1">
    <location>
        <position position="75"/>
    </location>
</feature>
<name>A0A9N9I9V1_FUNMO</name>
<dbReference type="AlphaFoldDB" id="A0A9N9I9V1"/>
<evidence type="ECO:0000313" key="1">
    <source>
        <dbReference type="EMBL" id="CAG8727749.1"/>
    </source>
</evidence>
<reference evidence="1" key="1">
    <citation type="submission" date="2021-06" db="EMBL/GenBank/DDBJ databases">
        <authorList>
            <person name="Kallberg Y."/>
            <person name="Tangrot J."/>
            <person name="Rosling A."/>
        </authorList>
    </citation>
    <scope>NUCLEOTIDE SEQUENCE</scope>
    <source>
        <strain evidence="1">87-6 pot B 2015</strain>
    </source>
</reference>
<gene>
    <name evidence="1" type="ORF">FMOSSE_LOCUS15465</name>
</gene>
<dbReference type="Proteomes" id="UP000789375">
    <property type="component" value="Unassembled WGS sequence"/>
</dbReference>
<sequence length="75" mass="8751">NDTRLIKGLNLIKSQLTTGSLASYDNFQYDELYRFMLIYNIEVEDTITDSKKLSDEMITLKKLEVNLPDDVYNLL</sequence>
<protein>
    <submittedName>
        <fullName evidence="1">4304_t:CDS:1</fullName>
    </submittedName>
</protein>
<proteinExistence type="predicted"/>
<keyword evidence="2" id="KW-1185">Reference proteome</keyword>
<evidence type="ECO:0000313" key="2">
    <source>
        <dbReference type="Proteomes" id="UP000789375"/>
    </source>
</evidence>
<accession>A0A9N9I9V1</accession>
<organism evidence="1 2">
    <name type="scientific">Funneliformis mosseae</name>
    <name type="common">Endomycorrhizal fungus</name>
    <name type="synonym">Glomus mosseae</name>
    <dbReference type="NCBI Taxonomy" id="27381"/>
    <lineage>
        <taxon>Eukaryota</taxon>
        <taxon>Fungi</taxon>
        <taxon>Fungi incertae sedis</taxon>
        <taxon>Mucoromycota</taxon>
        <taxon>Glomeromycotina</taxon>
        <taxon>Glomeromycetes</taxon>
        <taxon>Glomerales</taxon>
        <taxon>Glomeraceae</taxon>
        <taxon>Funneliformis</taxon>
    </lineage>
</organism>